<reference evidence="1 2" key="1">
    <citation type="journal article" date="2024" name="Chem. Sci.">
        <title>Discovery of megapolipeptins by genome mining of a Burkholderiales bacteria collection.</title>
        <authorList>
            <person name="Paulo B.S."/>
            <person name="Recchia M.J.J."/>
            <person name="Lee S."/>
            <person name="Fergusson C.H."/>
            <person name="Romanowski S.B."/>
            <person name="Hernandez A."/>
            <person name="Krull N."/>
            <person name="Liu D.Y."/>
            <person name="Cavanagh H."/>
            <person name="Bos A."/>
            <person name="Gray C.A."/>
            <person name="Murphy B.T."/>
            <person name="Linington R.G."/>
            <person name="Eustaquio A.S."/>
        </authorList>
    </citation>
    <scope>NUCLEOTIDE SEQUENCE [LARGE SCALE GENOMIC DNA]</scope>
    <source>
        <strain evidence="1 2">RL21-008-BIB-B</strain>
    </source>
</reference>
<accession>A0ABW8ZE91</accession>
<sequence>MMQAAQSMPKNPEIRHSCLKVNAGASCSGDFLLEKLPVGYIEYMIAEKK</sequence>
<comment type="caution">
    <text evidence="1">The sequence shown here is derived from an EMBL/GenBank/DDBJ whole genome shotgun (WGS) entry which is preliminary data.</text>
</comment>
<evidence type="ECO:0000313" key="1">
    <source>
        <dbReference type="EMBL" id="MFL9880618.1"/>
    </source>
</evidence>
<proteinExistence type="predicted"/>
<gene>
    <name evidence="1" type="ORF">PQR63_19635</name>
</gene>
<organism evidence="1 2">
    <name type="scientific">Herbaspirillum rhizosphaerae</name>
    <dbReference type="NCBI Taxonomy" id="346179"/>
    <lineage>
        <taxon>Bacteria</taxon>
        <taxon>Pseudomonadati</taxon>
        <taxon>Pseudomonadota</taxon>
        <taxon>Betaproteobacteria</taxon>
        <taxon>Burkholderiales</taxon>
        <taxon>Oxalobacteraceae</taxon>
        <taxon>Herbaspirillum</taxon>
    </lineage>
</organism>
<dbReference type="EMBL" id="JAQQFR010000014">
    <property type="protein sequence ID" value="MFL9880618.1"/>
    <property type="molecule type" value="Genomic_DNA"/>
</dbReference>
<keyword evidence="2" id="KW-1185">Reference proteome</keyword>
<dbReference type="Proteomes" id="UP001629214">
    <property type="component" value="Unassembled WGS sequence"/>
</dbReference>
<evidence type="ECO:0000313" key="2">
    <source>
        <dbReference type="Proteomes" id="UP001629214"/>
    </source>
</evidence>
<protein>
    <submittedName>
        <fullName evidence="1">Uncharacterized protein</fullName>
    </submittedName>
</protein>
<dbReference type="RefSeq" id="WP_408169643.1">
    <property type="nucleotide sequence ID" value="NZ_JAQQFR010000014.1"/>
</dbReference>
<name>A0ABW8ZE91_9BURK</name>